<protein>
    <submittedName>
        <fullName evidence="3">Uncharacterized protein</fullName>
    </submittedName>
</protein>
<evidence type="ECO:0000256" key="1">
    <source>
        <dbReference type="SAM" id="MobiDB-lite"/>
    </source>
</evidence>
<keyword evidence="2" id="KW-1185">Reference proteome</keyword>
<evidence type="ECO:0000313" key="2">
    <source>
        <dbReference type="Proteomes" id="UP000887566"/>
    </source>
</evidence>
<dbReference type="AlphaFoldDB" id="A0A914VYH7"/>
<feature type="compositionally biased region" description="Low complexity" evidence="1">
    <location>
        <begin position="57"/>
        <end position="69"/>
    </location>
</feature>
<organism evidence="2 3">
    <name type="scientific">Plectus sambesii</name>
    <dbReference type="NCBI Taxonomy" id="2011161"/>
    <lineage>
        <taxon>Eukaryota</taxon>
        <taxon>Metazoa</taxon>
        <taxon>Ecdysozoa</taxon>
        <taxon>Nematoda</taxon>
        <taxon>Chromadorea</taxon>
        <taxon>Plectida</taxon>
        <taxon>Plectina</taxon>
        <taxon>Plectoidea</taxon>
        <taxon>Plectidae</taxon>
        <taxon>Plectus</taxon>
    </lineage>
</organism>
<dbReference type="Proteomes" id="UP000887566">
    <property type="component" value="Unplaced"/>
</dbReference>
<name>A0A914VYH7_9BILA</name>
<proteinExistence type="predicted"/>
<feature type="region of interest" description="Disordered" evidence="1">
    <location>
        <begin position="37"/>
        <end position="69"/>
    </location>
</feature>
<sequence>MLYCAGNDTKTTAGTGFYIPASLAFIRLHTLNYTDNDNDNTDYGINDENDNGVDNKTTASSYATRTTTTRGSLRVSVSTSPHCWRSFDYTRRVNNKEDDGATNC</sequence>
<reference evidence="3" key="1">
    <citation type="submission" date="2022-11" db="UniProtKB">
        <authorList>
            <consortium name="WormBaseParasite"/>
        </authorList>
    </citation>
    <scope>IDENTIFICATION</scope>
</reference>
<feature type="compositionally biased region" description="Acidic residues" evidence="1">
    <location>
        <begin position="37"/>
        <end position="51"/>
    </location>
</feature>
<evidence type="ECO:0000313" key="3">
    <source>
        <dbReference type="WBParaSite" id="PSAMB.scaffold2653size21990.g18633.t1"/>
    </source>
</evidence>
<accession>A0A914VYH7</accession>
<dbReference type="WBParaSite" id="PSAMB.scaffold2653size21990.g18633.t1">
    <property type="protein sequence ID" value="PSAMB.scaffold2653size21990.g18633.t1"/>
    <property type="gene ID" value="PSAMB.scaffold2653size21990.g18633"/>
</dbReference>